<keyword evidence="3" id="KW-1185">Reference proteome</keyword>
<dbReference type="PANTHER" id="PTHR23219:SF13">
    <property type="entry name" value="TYROSINE-PROTEIN PHOSPHATASE DOMAIN-CONTAINING PROTEIN"/>
    <property type="match status" value="1"/>
</dbReference>
<dbReference type="PRINTS" id="PR00700">
    <property type="entry name" value="PRTYPHPHTASE"/>
</dbReference>
<feature type="compositionally biased region" description="Basic residues" evidence="1">
    <location>
        <begin position="92"/>
        <end position="101"/>
    </location>
</feature>
<dbReference type="EnsemblMetazoa" id="PPA12738.1">
    <property type="protein sequence ID" value="PPA12738.1"/>
    <property type="gene ID" value="WBGene00102292"/>
</dbReference>
<dbReference type="Proteomes" id="UP000005239">
    <property type="component" value="Unassembled WGS sequence"/>
</dbReference>
<reference evidence="3" key="1">
    <citation type="journal article" date="2008" name="Nat. Genet.">
        <title>The Pristionchus pacificus genome provides a unique perspective on nematode lifestyle and parasitism.</title>
        <authorList>
            <person name="Dieterich C."/>
            <person name="Clifton S.W."/>
            <person name="Schuster L.N."/>
            <person name="Chinwalla A."/>
            <person name="Delehaunty K."/>
            <person name="Dinkelacker I."/>
            <person name="Fulton L."/>
            <person name="Fulton R."/>
            <person name="Godfrey J."/>
            <person name="Minx P."/>
            <person name="Mitreva M."/>
            <person name="Roeseler W."/>
            <person name="Tian H."/>
            <person name="Witte H."/>
            <person name="Yang S.P."/>
            <person name="Wilson R.K."/>
            <person name="Sommer R.J."/>
        </authorList>
    </citation>
    <scope>NUCLEOTIDE SEQUENCE [LARGE SCALE GENOMIC DNA]</scope>
    <source>
        <strain evidence="3">PS312</strain>
    </source>
</reference>
<feature type="compositionally biased region" description="Polar residues" evidence="1">
    <location>
        <begin position="145"/>
        <end position="154"/>
    </location>
</feature>
<dbReference type="GO" id="GO:0004725">
    <property type="term" value="F:protein tyrosine phosphatase activity"/>
    <property type="evidence" value="ECO:0007669"/>
    <property type="project" value="InterPro"/>
</dbReference>
<feature type="compositionally biased region" description="Basic and acidic residues" evidence="1">
    <location>
        <begin position="241"/>
        <end position="250"/>
    </location>
</feature>
<dbReference type="Gene3D" id="3.90.190.10">
    <property type="entry name" value="Protein tyrosine phosphatase superfamily"/>
    <property type="match status" value="1"/>
</dbReference>
<dbReference type="SMART" id="SM00194">
    <property type="entry name" value="PTPc"/>
    <property type="match status" value="1"/>
</dbReference>
<organism evidence="2 3">
    <name type="scientific">Pristionchus pacificus</name>
    <name type="common">Parasitic nematode worm</name>
    <dbReference type="NCBI Taxonomy" id="54126"/>
    <lineage>
        <taxon>Eukaryota</taxon>
        <taxon>Metazoa</taxon>
        <taxon>Ecdysozoa</taxon>
        <taxon>Nematoda</taxon>
        <taxon>Chromadorea</taxon>
        <taxon>Rhabditida</taxon>
        <taxon>Rhabditina</taxon>
        <taxon>Diplogasteromorpha</taxon>
        <taxon>Diplogasteroidea</taxon>
        <taxon>Neodiplogasteridae</taxon>
        <taxon>Pristionchus</taxon>
    </lineage>
</organism>
<feature type="compositionally biased region" description="Basic and acidic residues" evidence="1">
    <location>
        <begin position="199"/>
        <end position="213"/>
    </location>
</feature>
<accession>A0A2A6C4V6</accession>
<feature type="compositionally biased region" description="Basic and acidic residues" evidence="1">
    <location>
        <begin position="77"/>
        <end position="86"/>
    </location>
</feature>
<dbReference type="InterPro" id="IPR029021">
    <property type="entry name" value="Prot-tyrosine_phosphatase-like"/>
</dbReference>
<feature type="region of interest" description="Disordered" evidence="1">
    <location>
        <begin position="14"/>
        <end position="252"/>
    </location>
</feature>
<evidence type="ECO:0000313" key="2">
    <source>
        <dbReference type="EnsemblMetazoa" id="PPA12738.1"/>
    </source>
</evidence>
<dbReference type="OrthoDB" id="5870053at2759"/>
<evidence type="ECO:0000256" key="1">
    <source>
        <dbReference type="SAM" id="MobiDB-lite"/>
    </source>
</evidence>
<dbReference type="SUPFAM" id="SSF52799">
    <property type="entry name" value="(Phosphotyrosine protein) phosphatases II"/>
    <property type="match status" value="1"/>
</dbReference>
<protein>
    <submittedName>
        <fullName evidence="2">Tyrosine phosphatase</fullName>
    </submittedName>
</protein>
<sequence>MSVLFSFLHSFLPSSIRMPGGAKKDDKTVQVRKAPSAKKKGAATTPLPKKKGAGGKANTPDVDVSKDSTTMTGGMEEGYRLEDRTSADASMKKKSPKKKSSGRMDKLKNIFAKKTGGRTTPRTSKKELGKTTGPESTFRHETAETVPSENSQKRNTGKLVVDEKTSNMLRSRGRGKGDNQEKASNVRRRESAKGGAKTPKKEDGTKDESKEGTMDVDDEGESKLIPIPKKKQSANTPQAEVMKKEREGKTKGNTMVTARKKTSVGAPGVTVYDAGIDKTLAKLSVLRELEARPWTECEEDFKCNLKINPEVNRDTRYVISFNVPPDGDFYDANKVEISGLENKFIIAAAPTPEISSRENFWRMVYDATVANIFYVEDYKAAGAHFVPWKAGEAKDYGKMFVSNKKSTNTSDGVQSVLEVLPEGCSNSIIVRFVQCHKWPETMHRRSSNFTTLHGPLQFIRLLKDDKGLTLVVCATGCGKSAMFIMLHAAITTLNGNGVPLKVKLIFDLFSFLLSVKVNDLLKKIRNDRWGAIQSMEQYLIIYQLYIYYIACKSKPNTEPKKLCQELIKSLIVFPVKK</sequence>
<gene>
    <name evidence="2" type="primary">WBGene00102292</name>
</gene>
<dbReference type="Pfam" id="PF00102">
    <property type="entry name" value="Y_phosphatase"/>
    <property type="match status" value="1"/>
</dbReference>
<proteinExistence type="predicted"/>
<dbReference type="InterPro" id="IPR003595">
    <property type="entry name" value="Tyr_Pase_cat"/>
</dbReference>
<dbReference type="CDD" id="cd00047">
    <property type="entry name" value="PTPc"/>
    <property type="match status" value="1"/>
</dbReference>
<dbReference type="InterPro" id="IPR000242">
    <property type="entry name" value="PTP_cat"/>
</dbReference>
<dbReference type="PROSITE" id="PS50056">
    <property type="entry name" value="TYR_PHOSPHATASE_2"/>
    <property type="match status" value="1"/>
</dbReference>
<accession>A0A8R1YC12</accession>
<evidence type="ECO:0000313" key="3">
    <source>
        <dbReference type="Proteomes" id="UP000005239"/>
    </source>
</evidence>
<dbReference type="InterPro" id="IPR000387">
    <property type="entry name" value="Tyr_Pase_dom"/>
</dbReference>
<name>A0A2A6C4V6_PRIPA</name>
<dbReference type="SMART" id="SM00404">
    <property type="entry name" value="PTPc_motif"/>
    <property type="match status" value="1"/>
</dbReference>
<reference evidence="2" key="2">
    <citation type="submission" date="2022-06" db="UniProtKB">
        <authorList>
            <consortium name="EnsemblMetazoa"/>
        </authorList>
    </citation>
    <scope>IDENTIFICATION</scope>
    <source>
        <strain evidence="2">PS312</strain>
    </source>
</reference>
<dbReference type="PROSITE" id="PS50055">
    <property type="entry name" value="TYR_PHOSPHATASE_PTP"/>
    <property type="match status" value="1"/>
</dbReference>
<dbReference type="AlphaFoldDB" id="A0A2A6C4V6"/>
<dbReference type="PANTHER" id="PTHR23219">
    <property type="entry name" value="TYROSINE-PROTEIN PHOSPHATASE C15H7.3-RELATED"/>
    <property type="match status" value="1"/>
</dbReference>